<dbReference type="Proteomes" id="UP000031535">
    <property type="component" value="Unassembled WGS sequence"/>
</dbReference>
<protein>
    <submittedName>
        <fullName evidence="2">Uncharacterized protein</fullName>
    </submittedName>
</protein>
<dbReference type="STRING" id="226910.UCMB321_2190"/>
<reference evidence="2 3" key="1">
    <citation type="submission" date="2015-01" db="EMBL/GenBank/DDBJ databases">
        <title>Complete genome of Pseudomonas batumici UCM B-321 producer of the batumin antibiotic with strong antistaphilococcal and potential anticancer activity.</title>
        <authorList>
            <person name="Klochko V.V."/>
            <person name="Zelena L.B."/>
            <person name="Elena K.A."/>
            <person name="Reva O.N."/>
        </authorList>
    </citation>
    <scope>NUCLEOTIDE SEQUENCE [LARGE SCALE GENOMIC DNA]</scope>
    <source>
        <strain evidence="2 3">UCM B-321</strain>
    </source>
</reference>
<evidence type="ECO:0000313" key="3">
    <source>
        <dbReference type="Proteomes" id="UP000031535"/>
    </source>
</evidence>
<accession>A0A0C2EYW8</accession>
<organism evidence="2 3">
    <name type="scientific">Pseudomonas batumici</name>
    <dbReference type="NCBI Taxonomy" id="226910"/>
    <lineage>
        <taxon>Bacteria</taxon>
        <taxon>Pseudomonadati</taxon>
        <taxon>Pseudomonadota</taxon>
        <taxon>Gammaproteobacteria</taxon>
        <taxon>Pseudomonadales</taxon>
        <taxon>Pseudomonadaceae</taxon>
        <taxon>Pseudomonas</taxon>
    </lineage>
</organism>
<name>A0A0C2EYW8_9PSED</name>
<dbReference type="PATRIC" id="fig|226910.6.peg.2178"/>
<keyword evidence="3" id="KW-1185">Reference proteome</keyword>
<dbReference type="EMBL" id="JXDG01000025">
    <property type="protein sequence ID" value="KIH84058.1"/>
    <property type="molecule type" value="Genomic_DNA"/>
</dbReference>
<feature type="region of interest" description="Disordered" evidence="1">
    <location>
        <begin position="606"/>
        <end position="633"/>
    </location>
</feature>
<sequence>MQVIRRQRVQRQDVEIDPRRRAAGQRETAMGQQDHGLAVFKHELLALQRRLGVQRHIDRRALENRQLADQQIQGALQQDRHPRPWLYTKTEQMGGQLVGPAVQLRVAQGLAVVHSRRRLWPQAGLVLEQAVHGAGHRVIERRGIEVLQQLPTLILRQHRQVTHRGVRRGLQGLDQLGQGRLHITADPLAIDSARYLHAQQEAFALVVHRQGAGVVGPLTDAEYLGVRPIIATAGFERRAVPVVEQRAEQRRRGRHRTATLGQHQRRMLVAEQRGEPGVGLAHRLAYRAGTDVDPQRQGVDEHPECAIGPQAALHTAQQHGAEDHVVTAADAAQDPGPGQVMQAGRTHPQLPGLAAQALTEVSRKIVADLLDALPVALHLQQTERQGRLIDITEHLAKERLMLLAAHPQAGLPHIVAVRHRRRQLTGRAMQMGEHLFAHHIQGGVIEGDMVEQQDRYPALVGRILGESQVHQRCLAEVQAALAGIETTLQLAEDIALGQLQRDLLLRQFNMAQNHLLGFLKALPDQCRAQDVMAVDQRLQGFGEAAQLCQIPQGERRLQQVGIALFGGDMVIKNAFLQRCQWIDILHIANATGHAGDNAIDTGLVQGGQGQHVRGDARATGGNAVGRNHDLDPSTHRCRQRRQRRLAEQHAHVGTEAGLTHTLDQLHRQQRMAAQLEEMVLATDPFHAQHFAPERGQGGFGIAERRLVVTADEGVGRRLRQRAAIQLAIGRNREFFQMHIGRRNHVVGQQRLQMQAHLIGFGRRLAGLHTEIRHQALFPGTVFAGQHRRIPQPRVLAEARLDLTQFDTEATDLDLVVVAAQVVDLAVGLPAPQVAGLVQPRTFGGRERIADKAFGGQLIAVQVATGDTSTADIELPRHAHRHRPQVFVEQVDPGIGHRFADARQGRPGLRIAPQGQRRDDVGLGRAIVVVQTRLFQAREEAAHRFGDAQLLAGGDHVLQRTGRLLRFGHHGFGQGLQGDARHIQPLDALLADMLEQATEIQADIAMDQRQLAAGAQGAEDLLEGHVEPQGGELQGPLPGSAVLDGLCDLPVHQVDQRPVGHGHALGLAGGARGVDQVRQVRRSQPRHLRIVPGRGVDTTLDPSFGFQQQHRHERLREAFAQAALGQQHLRCTVLQHIGQALGRVRRVQRHIASAGLEDAHQASDHFQAALHTDRHPIVGTDALGDQPMGNLVGPLVQFGVAQALAFIGDGHRVRLRRRVSLEQLMEQQVGRIGAIEGVEHLQQLPALARRQPVEAVQGRIGLLLQGLDQLLQHGMHITDDPFGTDPGYRLDGQAEGLAEIVHRQRQRIVGPLLAAQHLDPGPGPGLAGVLRCLGADGGMPVVHQGTEQRRRCRHPTATLGQRQRRVFMTE</sequence>
<evidence type="ECO:0000313" key="2">
    <source>
        <dbReference type="EMBL" id="KIH84058.1"/>
    </source>
</evidence>
<dbReference type="AntiFam" id="ANF00178">
    <property type="entry name" value="Shadow ORF (opposite dhbF)"/>
</dbReference>
<evidence type="ECO:0000256" key="1">
    <source>
        <dbReference type="SAM" id="MobiDB-lite"/>
    </source>
</evidence>
<gene>
    <name evidence="2" type="ORF">UCMB321_2190</name>
</gene>
<comment type="caution">
    <text evidence="2">The sequence shown here is derived from an EMBL/GenBank/DDBJ whole genome shotgun (WGS) entry which is preliminary data.</text>
</comment>
<proteinExistence type="predicted"/>